<dbReference type="RefSeq" id="WP_138662438.1">
    <property type="nucleotide sequence ID" value="NZ_VANS01000002.1"/>
</dbReference>
<gene>
    <name evidence="2" type="ORF">FDT80_11645</name>
</gene>
<evidence type="ECO:0000256" key="1">
    <source>
        <dbReference type="SAM" id="SignalP"/>
    </source>
</evidence>
<dbReference type="Proteomes" id="UP000309550">
    <property type="component" value="Unassembled WGS sequence"/>
</dbReference>
<feature type="signal peptide" evidence="1">
    <location>
        <begin position="1"/>
        <end position="23"/>
    </location>
</feature>
<accession>A0A5S3PL07</accession>
<keyword evidence="3" id="KW-1185">Reference proteome</keyword>
<organism evidence="2 3">
    <name type="scientific">Sulfitobacter sabulilitoris</name>
    <dbReference type="NCBI Taxonomy" id="2562655"/>
    <lineage>
        <taxon>Bacteria</taxon>
        <taxon>Pseudomonadati</taxon>
        <taxon>Pseudomonadota</taxon>
        <taxon>Alphaproteobacteria</taxon>
        <taxon>Rhodobacterales</taxon>
        <taxon>Roseobacteraceae</taxon>
        <taxon>Sulfitobacter</taxon>
    </lineage>
</organism>
<evidence type="ECO:0000313" key="2">
    <source>
        <dbReference type="EMBL" id="TMM52896.1"/>
    </source>
</evidence>
<proteinExistence type="predicted"/>
<dbReference type="EMBL" id="VANS01000002">
    <property type="protein sequence ID" value="TMM52896.1"/>
    <property type="molecule type" value="Genomic_DNA"/>
</dbReference>
<dbReference type="AlphaFoldDB" id="A0A5S3PL07"/>
<reference evidence="2 3" key="1">
    <citation type="submission" date="2019-05" db="EMBL/GenBank/DDBJ databases">
        <title>Sulfitobacter sabulilitoris sp. nov., isolated from a marine sand.</title>
        <authorList>
            <person name="Yoon J.-H."/>
        </authorList>
    </citation>
    <scope>NUCLEOTIDE SEQUENCE [LARGE SCALE GENOMIC DNA]</scope>
    <source>
        <strain evidence="2 3">HSMS-29</strain>
    </source>
</reference>
<keyword evidence="1" id="KW-0732">Signal</keyword>
<feature type="chain" id="PRO_5024287755" evidence="1">
    <location>
        <begin position="24"/>
        <end position="146"/>
    </location>
</feature>
<evidence type="ECO:0000313" key="3">
    <source>
        <dbReference type="Proteomes" id="UP000309550"/>
    </source>
</evidence>
<comment type="caution">
    <text evidence="2">The sequence shown here is derived from an EMBL/GenBank/DDBJ whole genome shotgun (WGS) entry which is preliminary data.</text>
</comment>
<sequence>MPVLMLARAGAMSLLLFAASGLAAGGESALPTYGSWSAEHQGRPFDYIFRHGTDRRLAVVWFQVDRPSAGGGWNANSGEGYREFSGAGRVGFAMTQDGAAIEVAGTQFDLSAPQVIVVRHGGAGFVASARLLTPSDIDVFGLPSHG</sequence>
<name>A0A5S3PL07_9RHOB</name>
<protein>
    <submittedName>
        <fullName evidence="2">Uncharacterized protein</fullName>
    </submittedName>
</protein>